<accession>A0AAW0WPF9</accession>
<evidence type="ECO:0000256" key="9">
    <source>
        <dbReference type="ARBA" id="ARBA00022807"/>
    </source>
</evidence>
<feature type="region of interest" description="Disordered" evidence="17">
    <location>
        <begin position="209"/>
        <end position="230"/>
    </location>
</feature>
<dbReference type="InterPro" id="IPR014882">
    <property type="entry name" value="CathepsinC_exc"/>
</dbReference>
<dbReference type="PRINTS" id="PR00705">
    <property type="entry name" value="PAPAIN"/>
</dbReference>
<dbReference type="InterPro" id="IPR025661">
    <property type="entry name" value="Pept_asp_AS"/>
</dbReference>
<dbReference type="SMART" id="SM00645">
    <property type="entry name" value="Pept_C1"/>
    <property type="match status" value="1"/>
</dbReference>
<evidence type="ECO:0000256" key="8">
    <source>
        <dbReference type="ARBA" id="ARBA00022801"/>
    </source>
</evidence>
<dbReference type="InterPro" id="IPR013128">
    <property type="entry name" value="Peptidase_C1A"/>
</dbReference>
<sequence>AVSVSVPRTRLTSRTQTLRAMIIRGVLVLCCVVASLADTPANCLFEDIRGSWTFSETERNGDHTINCDTLGSIVYTKTFTLNFPNTVTDELGNQGTWNIIYNQGFEVNINERSYFAFSYYEGNFTSSVSYCDRTLNGWSRDKTVRNWSCFRGEKLSKTLRRENVNLEKEMNTRLFKNDHKMIEDINASQNSWRAKAYPQHERYTVEQMQRRAGGRRKPILTQPAPATPEQKVRASFLPENFDWRDVEGVNYVSPVRDQESCGSCYAFATMGMLEARLRIATRNQRQDVFSTQDIISCSELAQGCDGGFGYLIGGRYPHEQGVVADECNPYTAQDDPCITDTTCSRTYVSEYKYVGDFFGGCNEELMLDALMEGGPLSVAFMVYDDFESYSGGIYHHTGFKNGYNPLENTNHEVLLIGYGVDADTGEKFWTVKNSWGTDWGEEGFFRIRRGTDECGIESEVTQATVIP</sequence>
<dbReference type="SUPFAM" id="SSF54001">
    <property type="entry name" value="Cysteine proteinases"/>
    <property type="match status" value="1"/>
</dbReference>
<dbReference type="InterPro" id="IPR038765">
    <property type="entry name" value="Papain-like_cys_pep_sf"/>
</dbReference>
<dbReference type="Pfam" id="PF08773">
    <property type="entry name" value="CathepsinC_exc"/>
    <property type="match status" value="1"/>
</dbReference>
<dbReference type="InterPro" id="IPR036496">
    <property type="entry name" value="CathepsinC_exc_dom_sf"/>
</dbReference>
<dbReference type="GO" id="GO:0008234">
    <property type="term" value="F:cysteine-type peptidase activity"/>
    <property type="evidence" value="ECO:0007669"/>
    <property type="project" value="UniProtKB-KW"/>
</dbReference>
<evidence type="ECO:0000256" key="1">
    <source>
        <dbReference type="ARBA" id="ARBA00000738"/>
    </source>
</evidence>
<keyword evidence="7" id="KW-0645">Protease</keyword>
<comment type="similarity">
    <text evidence="3">Belongs to the peptidase C1 family.</text>
</comment>
<dbReference type="EMBL" id="JARKIK010000069">
    <property type="protein sequence ID" value="KAK8728871.1"/>
    <property type="molecule type" value="Genomic_DNA"/>
</dbReference>
<feature type="transmembrane region" description="Helical" evidence="18">
    <location>
        <begin position="18"/>
        <end position="37"/>
    </location>
</feature>
<dbReference type="PROSITE" id="PS00639">
    <property type="entry name" value="THIOL_PROTEASE_HIS"/>
    <property type="match status" value="1"/>
</dbReference>
<dbReference type="PROSITE" id="PS00640">
    <property type="entry name" value="THIOL_PROTEASE_ASN"/>
    <property type="match status" value="1"/>
</dbReference>
<keyword evidence="11" id="KW-0868">Chloride</keyword>
<evidence type="ECO:0000259" key="19">
    <source>
        <dbReference type="SMART" id="SM00645"/>
    </source>
</evidence>
<dbReference type="Gene3D" id="2.40.128.80">
    <property type="entry name" value="Cathepsin C, exclusion domain"/>
    <property type="match status" value="1"/>
</dbReference>
<evidence type="ECO:0000313" key="20">
    <source>
        <dbReference type="EMBL" id="KAK8728871.1"/>
    </source>
</evidence>
<keyword evidence="18" id="KW-0472">Membrane</keyword>
<dbReference type="PROSITE" id="PS00139">
    <property type="entry name" value="THIOL_PROTEASE_CYS"/>
    <property type="match status" value="1"/>
</dbReference>
<dbReference type="InterPro" id="IPR025660">
    <property type="entry name" value="Pept_his_AS"/>
</dbReference>
<dbReference type="GO" id="GO:0006508">
    <property type="term" value="P:proteolysis"/>
    <property type="evidence" value="ECO:0007669"/>
    <property type="project" value="UniProtKB-KW"/>
</dbReference>
<evidence type="ECO:0000256" key="2">
    <source>
        <dbReference type="ARBA" id="ARBA00001923"/>
    </source>
</evidence>
<evidence type="ECO:0000256" key="10">
    <source>
        <dbReference type="ARBA" id="ARBA00023157"/>
    </source>
</evidence>
<keyword evidence="9" id="KW-0788">Thiol protease</keyword>
<dbReference type="GO" id="GO:0008239">
    <property type="term" value="F:dipeptidyl-peptidase activity"/>
    <property type="evidence" value="ECO:0007669"/>
    <property type="project" value="UniProtKB-EC"/>
</dbReference>
<evidence type="ECO:0000256" key="16">
    <source>
        <dbReference type="ARBA" id="ARBA00045556"/>
    </source>
</evidence>
<keyword evidence="18" id="KW-1133">Transmembrane helix</keyword>
<evidence type="ECO:0000256" key="4">
    <source>
        <dbReference type="ARBA" id="ARBA00011610"/>
    </source>
</evidence>
<keyword evidence="8" id="KW-0378">Hydrolase</keyword>
<dbReference type="Pfam" id="PF00112">
    <property type="entry name" value="Peptidase_C1"/>
    <property type="match status" value="1"/>
</dbReference>
<evidence type="ECO:0000256" key="3">
    <source>
        <dbReference type="ARBA" id="ARBA00008455"/>
    </source>
</evidence>
<proteinExistence type="inferred from homology"/>
<comment type="subunit">
    <text evidence="4">Tetramer of heterotrimers consisting of exclusion domain, heavy- and light chains.</text>
</comment>
<keyword evidence="18" id="KW-0812">Transmembrane</keyword>
<gene>
    <name evidence="20" type="ORF">OTU49_008841</name>
</gene>
<evidence type="ECO:0000256" key="15">
    <source>
        <dbReference type="ARBA" id="ARBA00032961"/>
    </source>
</evidence>
<comment type="function">
    <text evidence="16">Thiol protease. Has dipeptidylpeptidase activity. Active against a broad range of dipeptide substrates composed of both polar and hydrophobic amino acids. Proline cannot occupy the P1 position and arginine cannot occupy the P2 position of the substrate. Can act as both an exopeptidase and endopeptidase. Activates serine proteases such as elastase, cathepsin G and granzymes A and B.</text>
</comment>
<dbReference type="InterPro" id="IPR000169">
    <property type="entry name" value="Pept_cys_AS"/>
</dbReference>
<dbReference type="SUPFAM" id="SSF75001">
    <property type="entry name" value="Dipeptidyl peptidase I (cathepsin C), exclusion domain"/>
    <property type="match status" value="1"/>
</dbReference>
<evidence type="ECO:0000256" key="14">
    <source>
        <dbReference type="ARBA" id="ARBA00030778"/>
    </source>
</evidence>
<dbReference type="AlphaFoldDB" id="A0AAW0WPF9"/>
<evidence type="ECO:0000313" key="21">
    <source>
        <dbReference type="Proteomes" id="UP001445076"/>
    </source>
</evidence>
<comment type="cofactor">
    <cofactor evidence="2">
        <name>chloride</name>
        <dbReference type="ChEBI" id="CHEBI:17996"/>
    </cofactor>
</comment>
<evidence type="ECO:0000256" key="17">
    <source>
        <dbReference type="SAM" id="MobiDB-lite"/>
    </source>
</evidence>
<evidence type="ECO:0000256" key="7">
    <source>
        <dbReference type="ARBA" id="ARBA00022670"/>
    </source>
</evidence>
<evidence type="ECO:0000256" key="11">
    <source>
        <dbReference type="ARBA" id="ARBA00023214"/>
    </source>
</evidence>
<dbReference type="EC" id="3.4.14.1" evidence="5"/>
<dbReference type="FunFam" id="2.40.128.80:FF:000003">
    <property type="entry name" value="Cathepsin C"/>
    <property type="match status" value="1"/>
</dbReference>
<dbReference type="Proteomes" id="UP001445076">
    <property type="component" value="Unassembled WGS sequence"/>
</dbReference>
<dbReference type="Gene3D" id="3.90.70.10">
    <property type="entry name" value="Cysteine proteinases"/>
    <property type="match status" value="1"/>
</dbReference>
<reference evidence="20 21" key="1">
    <citation type="journal article" date="2024" name="BMC Genomics">
        <title>Genome assembly of redclaw crayfish (Cherax quadricarinatus) provides insights into its immune adaptation and hypoxia tolerance.</title>
        <authorList>
            <person name="Liu Z."/>
            <person name="Zheng J."/>
            <person name="Li H."/>
            <person name="Fang K."/>
            <person name="Wang S."/>
            <person name="He J."/>
            <person name="Zhou D."/>
            <person name="Weng S."/>
            <person name="Chi M."/>
            <person name="Gu Z."/>
            <person name="He J."/>
            <person name="Li F."/>
            <person name="Wang M."/>
        </authorList>
    </citation>
    <scope>NUCLEOTIDE SEQUENCE [LARGE SCALE GENOMIC DNA]</scope>
    <source>
        <strain evidence="20">ZL_2023a</strain>
    </source>
</reference>
<feature type="domain" description="Peptidase C1A papain C-terminal" evidence="19">
    <location>
        <begin position="237"/>
        <end position="464"/>
    </location>
</feature>
<comment type="caution">
    <text evidence="20">The sequence shown here is derived from an EMBL/GenBank/DDBJ whole genome shotgun (WGS) entry which is preliminary data.</text>
</comment>
<evidence type="ECO:0000256" key="18">
    <source>
        <dbReference type="SAM" id="Phobius"/>
    </source>
</evidence>
<keyword evidence="21" id="KW-1185">Reference proteome</keyword>
<dbReference type="PANTHER" id="PTHR12411">
    <property type="entry name" value="CYSTEINE PROTEASE FAMILY C1-RELATED"/>
    <property type="match status" value="1"/>
</dbReference>
<dbReference type="InterPro" id="IPR000668">
    <property type="entry name" value="Peptidase_C1A_C"/>
</dbReference>
<keyword evidence="10" id="KW-1015">Disulfide bond</keyword>
<protein>
    <recommendedName>
        <fullName evidence="6">Dipeptidyl peptidase 1</fullName>
        <ecNumber evidence="5">3.4.14.1</ecNumber>
    </recommendedName>
    <alternativeName>
        <fullName evidence="13">Cathepsin C</fullName>
    </alternativeName>
    <alternativeName>
        <fullName evidence="12">Cathepsin J</fullName>
    </alternativeName>
    <alternativeName>
        <fullName evidence="15">Dipeptidyl peptidase I</fullName>
    </alternativeName>
    <alternativeName>
        <fullName evidence="14">Dipeptidyl transferase</fullName>
    </alternativeName>
</protein>
<organism evidence="20 21">
    <name type="scientific">Cherax quadricarinatus</name>
    <name type="common">Australian red claw crayfish</name>
    <dbReference type="NCBI Taxonomy" id="27406"/>
    <lineage>
        <taxon>Eukaryota</taxon>
        <taxon>Metazoa</taxon>
        <taxon>Ecdysozoa</taxon>
        <taxon>Arthropoda</taxon>
        <taxon>Crustacea</taxon>
        <taxon>Multicrustacea</taxon>
        <taxon>Malacostraca</taxon>
        <taxon>Eumalacostraca</taxon>
        <taxon>Eucarida</taxon>
        <taxon>Decapoda</taxon>
        <taxon>Pleocyemata</taxon>
        <taxon>Astacidea</taxon>
        <taxon>Parastacoidea</taxon>
        <taxon>Parastacidae</taxon>
        <taxon>Cherax</taxon>
    </lineage>
</organism>
<evidence type="ECO:0000256" key="13">
    <source>
        <dbReference type="ARBA" id="ARBA00029779"/>
    </source>
</evidence>
<name>A0AAW0WPF9_CHEQU</name>
<comment type="catalytic activity">
    <reaction evidence="1">
        <text>Release of an N-terminal dipeptide, Xaa-Yaa-|-Zaa-, except when Xaa is Arg or Lys, or Yaa or Zaa is Pro.</text>
        <dbReference type="EC" id="3.4.14.1"/>
    </reaction>
</comment>
<feature type="non-terminal residue" evidence="20">
    <location>
        <position position="1"/>
    </location>
</feature>
<evidence type="ECO:0000256" key="12">
    <source>
        <dbReference type="ARBA" id="ARBA00029762"/>
    </source>
</evidence>
<evidence type="ECO:0000256" key="6">
    <source>
        <dbReference type="ARBA" id="ARBA00014709"/>
    </source>
</evidence>
<evidence type="ECO:0000256" key="5">
    <source>
        <dbReference type="ARBA" id="ARBA00012059"/>
    </source>
</evidence>